<evidence type="ECO:0000313" key="2">
    <source>
        <dbReference type="Proteomes" id="UP000199663"/>
    </source>
</evidence>
<proteinExistence type="predicted"/>
<dbReference type="EMBL" id="FNQC01000002">
    <property type="protein sequence ID" value="SDY73368.1"/>
    <property type="molecule type" value="Genomic_DNA"/>
</dbReference>
<accession>A0A1H3MAQ9</accession>
<protein>
    <recommendedName>
        <fullName evidence="3">Ribosomal protein L32</fullName>
    </recommendedName>
</protein>
<organism evidence="1 2">
    <name type="scientific">Rhodonellum ikkaensis</name>
    <dbReference type="NCBI Taxonomy" id="336829"/>
    <lineage>
        <taxon>Bacteria</taxon>
        <taxon>Pseudomonadati</taxon>
        <taxon>Bacteroidota</taxon>
        <taxon>Cytophagia</taxon>
        <taxon>Cytophagales</taxon>
        <taxon>Cytophagaceae</taxon>
        <taxon>Rhodonellum</taxon>
    </lineage>
</organism>
<dbReference type="Proteomes" id="UP000199663">
    <property type="component" value="Unassembled WGS sequence"/>
</dbReference>
<keyword evidence="2" id="KW-1185">Reference proteome</keyword>
<evidence type="ECO:0000313" key="1">
    <source>
        <dbReference type="EMBL" id="SDY73368.1"/>
    </source>
</evidence>
<evidence type="ECO:0008006" key="3">
    <source>
        <dbReference type="Google" id="ProtNLM"/>
    </source>
</evidence>
<gene>
    <name evidence="1" type="ORF">SAMN05444412_102403</name>
</gene>
<sequence>MGSKKNRVNKNLKRILVRDKYLTLQFNPNETFNLNR</sequence>
<reference evidence="1 2" key="1">
    <citation type="submission" date="2016-10" db="EMBL/GenBank/DDBJ databases">
        <authorList>
            <person name="Varghese N."/>
            <person name="Submissions S."/>
        </authorList>
    </citation>
    <scope>NUCLEOTIDE SEQUENCE [LARGE SCALE GENOMIC DNA]</scope>
    <source>
        <strain evidence="1 2">DSM 17997</strain>
    </source>
</reference>
<name>A0A1H3MAQ9_9BACT</name>
<comment type="caution">
    <text evidence="1">The sequence shown here is derived from an EMBL/GenBank/DDBJ whole genome shotgun (WGS) entry which is preliminary data.</text>
</comment>